<sequence length="74" mass="6838">MACACADLFGPARFAGSAAFDALAAFAAVLFLEAGTAGAAALPSDVFAAAGAAAGTASEVAAGGRVKSTAARGS</sequence>
<gene>
    <name evidence="1" type="ORF">COEREDRAFT_83977</name>
</gene>
<protein>
    <submittedName>
        <fullName evidence="1">Uncharacterized protein</fullName>
    </submittedName>
</protein>
<accession>A0A2G5B0W7</accession>
<name>A0A2G5B0W7_COERN</name>
<dbReference type="AlphaFoldDB" id="A0A2G5B0W7"/>
<dbReference type="EMBL" id="KZ303594">
    <property type="protein sequence ID" value="PIA12666.1"/>
    <property type="molecule type" value="Genomic_DNA"/>
</dbReference>
<keyword evidence="2" id="KW-1185">Reference proteome</keyword>
<proteinExistence type="predicted"/>
<evidence type="ECO:0000313" key="1">
    <source>
        <dbReference type="EMBL" id="PIA12666.1"/>
    </source>
</evidence>
<organism evidence="1 2">
    <name type="scientific">Coemansia reversa (strain ATCC 12441 / NRRL 1564)</name>
    <dbReference type="NCBI Taxonomy" id="763665"/>
    <lineage>
        <taxon>Eukaryota</taxon>
        <taxon>Fungi</taxon>
        <taxon>Fungi incertae sedis</taxon>
        <taxon>Zoopagomycota</taxon>
        <taxon>Kickxellomycotina</taxon>
        <taxon>Kickxellomycetes</taxon>
        <taxon>Kickxellales</taxon>
        <taxon>Kickxellaceae</taxon>
        <taxon>Coemansia</taxon>
    </lineage>
</organism>
<reference evidence="1 2" key="1">
    <citation type="journal article" date="2015" name="Genome Biol. Evol.">
        <title>Phylogenomic analyses indicate that early fungi evolved digesting cell walls of algal ancestors of land plants.</title>
        <authorList>
            <person name="Chang Y."/>
            <person name="Wang S."/>
            <person name="Sekimoto S."/>
            <person name="Aerts A.L."/>
            <person name="Choi C."/>
            <person name="Clum A."/>
            <person name="LaButti K.M."/>
            <person name="Lindquist E.A."/>
            <person name="Yee Ngan C."/>
            <person name="Ohm R.A."/>
            <person name="Salamov A.A."/>
            <person name="Grigoriev I.V."/>
            <person name="Spatafora J.W."/>
            <person name="Berbee M.L."/>
        </authorList>
    </citation>
    <scope>NUCLEOTIDE SEQUENCE [LARGE SCALE GENOMIC DNA]</scope>
    <source>
        <strain evidence="1 2">NRRL 1564</strain>
    </source>
</reference>
<dbReference type="Proteomes" id="UP000242474">
    <property type="component" value="Unassembled WGS sequence"/>
</dbReference>
<evidence type="ECO:0000313" key="2">
    <source>
        <dbReference type="Proteomes" id="UP000242474"/>
    </source>
</evidence>